<dbReference type="PANTHER" id="PTHR42756">
    <property type="entry name" value="TRANSCRIPTIONAL REGULATOR, MARR"/>
    <property type="match status" value="1"/>
</dbReference>
<evidence type="ECO:0000256" key="2">
    <source>
        <dbReference type="ARBA" id="ARBA00023125"/>
    </source>
</evidence>
<dbReference type="PRINTS" id="PR00598">
    <property type="entry name" value="HTHMARR"/>
</dbReference>
<keyword evidence="2" id="KW-0238">DNA-binding</keyword>
<dbReference type="InterPro" id="IPR036390">
    <property type="entry name" value="WH_DNA-bd_sf"/>
</dbReference>
<dbReference type="PANTHER" id="PTHR42756:SF1">
    <property type="entry name" value="TRANSCRIPTIONAL REPRESSOR OF EMRAB OPERON"/>
    <property type="match status" value="1"/>
</dbReference>
<feature type="domain" description="HTH marR-type" evidence="5">
    <location>
        <begin position="1"/>
        <end position="139"/>
    </location>
</feature>
<keyword evidence="3" id="KW-0804">Transcription</keyword>
<keyword evidence="1" id="KW-0805">Transcription regulation</keyword>
<evidence type="ECO:0000256" key="3">
    <source>
        <dbReference type="ARBA" id="ARBA00023163"/>
    </source>
</evidence>
<dbReference type="Proteomes" id="UP000670947">
    <property type="component" value="Unassembled WGS sequence"/>
</dbReference>
<evidence type="ECO:0000256" key="4">
    <source>
        <dbReference type="SAM" id="Coils"/>
    </source>
</evidence>
<dbReference type="RefSeq" id="WP_208851120.1">
    <property type="nucleotide sequence ID" value="NZ_JAGGDJ010000063.1"/>
</dbReference>
<keyword evidence="4" id="KW-0175">Coiled coil</keyword>
<dbReference type="EMBL" id="JAGGDJ010000063">
    <property type="protein sequence ID" value="MBO7748569.1"/>
    <property type="molecule type" value="Genomic_DNA"/>
</dbReference>
<feature type="coiled-coil region" evidence="4">
    <location>
        <begin position="113"/>
        <end position="140"/>
    </location>
</feature>
<dbReference type="PROSITE" id="PS50995">
    <property type="entry name" value="HTH_MARR_2"/>
    <property type="match status" value="1"/>
</dbReference>
<sequence length="145" mass="16861">MEERILRIFESYREVNQSFFQLMTKAASKHKLSAPQLIVLRVLHEQPALRLSELADKLFLGNSTTSGIVDRMVKAGLVERERTPSDRRAMTLTLTGQGEALWRETEATRLHMMRSLLELSDADQRELDRLQREVLRLLRKSREEA</sequence>
<dbReference type="Gene3D" id="1.10.10.10">
    <property type="entry name" value="Winged helix-like DNA-binding domain superfamily/Winged helix DNA-binding domain"/>
    <property type="match status" value="1"/>
</dbReference>
<dbReference type="Pfam" id="PF01047">
    <property type="entry name" value="MarR"/>
    <property type="match status" value="1"/>
</dbReference>
<protein>
    <submittedName>
        <fullName evidence="6">MarR family transcriptional regulator</fullName>
    </submittedName>
</protein>
<accession>A0ABS3WJS1</accession>
<proteinExistence type="predicted"/>
<dbReference type="SMART" id="SM00347">
    <property type="entry name" value="HTH_MARR"/>
    <property type="match status" value="1"/>
</dbReference>
<evidence type="ECO:0000256" key="1">
    <source>
        <dbReference type="ARBA" id="ARBA00023015"/>
    </source>
</evidence>
<keyword evidence="7" id="KW-1185">Reference proteome</keyword>
<evidence type="ECO:0000259" key="5">
    <source>
        <dbReference type="PROSITE" id="PS50995"/>
    </source>
</evidence>
<reference evidence="6 7" key="1">
    <citation type="submission" date="2021-03" db="EMBL/GenBank/DDBJ databases">
        <title>Paenibacillus artemisicola MWE-103 whole genome sequence.</title>
        <authorList>
            <person name="Ham Y.J."/>
        </authorList>
    </citation>
    <scope>NUCLEOTIDE SEQUENCE [LARGE SCALE GENOMIC DNA]</scope>
    <source>
        <strain evidence="6 7">MWE-103</strain>
    </source>
</reference>
<evidence type="ECO:0000313" key="6">
    <source>
        <dbReference type="EMBL" id="MBO7748569.1"/>
    </source>
</evidence>
<name>A0ABS3WJS1_9BACL</name>
<organism evidence="6 7">
    <name type="scientific">Paenibacillus artemisiicola</name>
    <dbReference type="NCBI Taxonomy" id="1172618"/>
    <lineage>
        <taxon>Bacteria</taxon>
        <taxon>Bacillati</taxon>
        <taxon>Bacillota</taxon>
        <taxon>Bacilli</taxon>
        <taxon>Bacillales</taxon>
        <taxon>Paenibacillaceae</taxon>
        <taxon>Paenibacillus</taxon>
    </lineage>
</organism>
<evidence type="ECO:0000313" key="7">
    <source>
        <dbReference type="Proteomes" id="UP000670947"/>
    </source>
</evidence>
<dbReference type="InterPro" id="IPR000835">
    <property type="entry name" value="HTH_MarR-typ"/>
</dbReference>
<dbReference type="SUPFAM" id="SSF46785">
    <property type="entry name" value="Winged helix' DNA-binding domain"/>
    <property type="match status" value="1"/>
</dbReference>
<gene>
    <name evidence="6" type="ORF">I8J29_30775</name>
</gene>
<comment type="caution">
    <text evidence="6">The sequence shown here is derived from an EMBL/GenBank/DDBJ whole genome shotgun (WGS) entry which is preliminary data.</text>
</comment>
<dbReference type="InterPro" id="IPR036388">
    <property type="entry name" value="WH-like_DNA-bd_sf"/>
</dbReference>